<name>A0A4Z2GYT6_9TELE</name>
<reference evidence="2 3" key="1">
    <citation type="submission" date="2019-03" db="EMBL/GenBank/DDBJ databases">
        <title>First draft genome of Liparis tanakae, snailfish: a comprehensive survey of snailfish specific genes.</title>
        <authorList>
            <person name="Kim W."/>
            <person name="Song I."/>
            <person name="Jeong J.-H."/>
            <person name="Kim D."/>
            <person name="Kim S."/>
            <person name="Ryu S."/>
            <person name="Song J.Y."/>
            <person name="Lee S.K."/>
        </authorList>
    </citation>
    <scope>NUCLEOTIDE SEQUENCE [LARGE SCALE GENOMIC DNA]</scope>
    <source>
        <tissue evidence="2">Muscle</tissue>
    </source>
</reference>
<keyword evidence="3" id="KW-1185">Reference proteome</keyword>
<accession>A0A4Z2GYT6</accession>
<dbReference type="AlphaFoldDB" id="A0A4Z2GYT6"/>
<evidence type="ECO:0000313" key="2">
    <source>
        <dbReference type="EMBL" id="TNN58807.1"/>
    </source>
</evidence>
<organism evidence="2 3">
    <name type="scientific">Liparis tanakae</name>
    <name type="common">Tanaka's snailfish</name>
    <dbReference type="NCBI Taxonomy" id="230148"/>
    <lineage>
        <taxon>Eukaryota</taxon>
        <taxon>Metazoa</taxon>
        <taxon>Chordata</taxon>
        <taxon>Craniata</taxon>
        <taxon>Vertebrata</taxon>
        <taxon>Euteleostomi</taxon>
        <taxon>Actinopterygii</taxon>
        <taxon>Neopterygii</taxon>
        <taxon>Teleostei</taxon>
        <taxon>Neoteleostei</taxon>
        <taxon>Acanthomorphata</taxon>
        <taxon>Eupercaria</taxon>
        <taxon>Perciformes</taxon>
        <taxon>Cottioidei</taxon>
        <taxon>Cottales</taxon>
        <taxon>Liparidae</taxon>
        <taxon>Liparis</taxon>
    </lineage>
</organism>
<protein>
    <submittedName>
        <fullName evidence="2">Uncharacterized protein</fullName>
    </submittedName>
</protein>
<evidence type="ECO:0000313" key="3">
    <source>
        <dbReference type="Proteomes" id="UP000314294"/>
    </source>
</evidence>
<dbReference type="Proteomes" id="UP000314294">
    <property type="component" value="Unassembled WGS sequence"/>
</dbReference>
<sequence>MQQCGAAADSRWGGRSTLGVWGGRWALGGGGRCGAGPVRVEVGLRVGRRDLRLDTTKRQQRSLRSEARGGGARRRVSSRPPCGRYG</sequence>
<gene>
    <name evidence="2" type="ORF">EYF80_030956</name>
</gene>
<comment type="caution">
    <text evidence="2">The sequence shown here is derived from an EMBL/GenBank/DDBJ whole genome shotgun (WGS) entry which is preliminary data.</text>
</comment>
<feature type="compositionally biased region" description="Basic and acidic residues" evidence="1">
    <location>
        <begin position="51"/>
        <end position="67"/>
    </location>
</feature>
<evidence type="ECO:0000256" key="1">
    <source>
        <dbReference type="SAM" id="MobiDB-lite"/>
    </source>
</evidence>
<feature type="region of interest" description="Disordered" evidence="1">
    <location>
        <begin position="51"/>
        <end position="86"/>
    </location>
</feature>
<dbReference type="EMBL" id="SRLO01000370">
    <property type="protein sequence ID" value="TNN58807.1"/>
    <property type="molecule type" value="Genomic_DNA"/>
</dbReference>
<proteinExistence type="predicted"/>